<sequence length="66" mass="7125">MNFSYFLRCRSLHSVGPIIGHIPSHLPYLFFIVEGGDSHTGGTIASGIPLLSSTPLLCLACIRDPK</sequence>
<name>A0A8T3C9X9_DENNO</name>
<reference evidence="1" key="1">
    <citation type="journal article" date="2022" name="Front. Genet.">
        <title>Chromosome-Scale Assembly of the Dendrobium nobile Genome Provides Insights Into the Molecular Mechanism of the Biosynthesis of the Medicinal Active Ingredient of Dendrobium.</title>
        <authorList>
            <person name="Xu Q."/>
            <person name="Niu S.-C."/>
            <person name="Li K.-L."/>
            <person name="Zheng P.-J."/>
            <person name="Zhang X.-J."/>
            <person name="Jia Y."/>
            <person name="Liu Y."/>
            <person name="Niu Y.-X."/>
            <person name="Yu L.-H."/>
            <person name="Chen D.-F."/>
            <person name="Zhang G.-Q."/>
        </authorList>
    </citation>
    <scope>NUCLEOTIDE SEQUENCE</scope>
    <source>
        <tissue evidence="1">Leaf</tissue>
    </source>
</reference>
<gene>
    <name evidence="1" type="ORF">KFK09_002305</name>
</gene>
<organism evidence="1 2">
    <name type="scientific">Dendrobium nobile</name>
    <name type="common">Orchid</name>
    <dbReference type="NCBI Taxonomy" id="94219"/>
    <lineage>
        <taxon>Eukaryota</taxon>
        <taxon>Viridiplantae</taxon>
        <taxon>Streptophyta</taxon>
        <taxon>Embryophyta</taxon>
        <taxon>Tracheophyta</taxon>
        <taxon>Spermatophyta</taxon>
        <taxon>Magnoliopsida</taxon>
        <taxon>Liliopsida</taxon>
        <taxon>Asparagales</taxon>
        <taxon>Orchidaceae</taxon>
        <taxon>Epidendroideae</taxon>
        <taxon>Malaxideae</taxon>
        <taxon>Dendrobiinae</taxon>
        <taxon>Dendrobium</taxon>
    </lineage>
</organism>
<accession>A0A8T3C9X9</accession>
<evidence type="ECO:0000313" key="1">
    <source>
        <dbReference type="EMBL" id="KAI0529747.1"/>
    </source>
</evidence>
<dbReference type="AlphaFoldDB" id="A0A8T3C9X9"/>
<keyword evidence="2" id="KW-1185">Reference proteome</keyword>
<dbReference type="Proteomes" id="UP000829196">
    <property type="component" value="Unassembled WGS sequence"/>
</dbReference>
<comment type="caution">
    <text evidence="1">The sequence shown here is derived from an EMBL/GenBank/DDBJ whole genome shotgun (WGS) entry which is preliminary data.</text>
</comment>
<dbReference type="EMBL" id="JAGYWB010000002">
    <property type="protein sequence ID" value="KAI0529747.1"/>
    <property type="molecule type" value="Genomic_DNA"/>
</dbReference>
<evidence type="ECO:0000313" key="2">
    <source>
        <dbReference type="Proteomes" id="UP000829196"/>
    </source>
</evidence>
<protein>
    <submittedName>
        <fullName evidence="1">Uncharacterized protein</fullName>
    </submittedName>
</protein>
<proteinExistence type="predicted"/>